<feature type="region of interest" description="Disordered" evidence="1">
    <location>
        <begin position="1"/>
        <end position="111"/>
    </location>
</feature>
<accession>A0AAV7VBE4</accession>
<feature type="compositionally biased region" description="Basic and acidic residues" evidence="1">
    <location>
        <begin position="102"/>
        <end position="111"/>
    </location>
</feature>
<feature type="compositionally biased region" description="Polar residues" evidence="1">
    <location>
        <begin position="79"/>
        <end position="90"/>
    </location>
</feature>
<dbReference type="EMBL" id="JANPWB010000003">
    <property type="protein sequence ID" value="KAJ1198667.1"/>
    <property type="molecule type" value="Genomic_DNA"/>
</dbReference>
<comment type="caution">
    <text evidence="2">The sequence shown here is derived from an EMBL/GenBank/DDBJ whole genome shotgun (WGS) entry which is preliminary data.</text>
</comment>
<dbReference type="Proteomes" id="UP001066276">
    <property type="component" value="Chromosome 2_1"/>
</dbReference>
<evidence type="ECO:0000313" key="2">
    <source>
        <dbReference type="EMBL" id="KAJ1198667.1"/>
    </source>
</evidence>
<keyword evidence="3" id="KW-1185">Reference proteome</keyword>
<organism evidence="2 3">
    <name type="scientific">Pleurodeles waltl</name>
    <name type="common">Iberian ribbed newt</name>
    <dbReference type="NCBI Taxonomy" id="8319"/>
    <lineage>
        <taxon>Eukaryota</taxon>
        <taxon>Metazoa</taxon>
        <taxon>Chordata</taxon>
        <taxon>Craniata</taxon>
        <taxon>Vertebrata</taxon>
        <taxon>Euteleostomi</taxon>
        <taxon>Amphibia</taxon>
        <taxon>Batrachia</taxon>
        <taxon>Caudata</taxon>
        <taxon>Salamandroidea</taxon>
        <taxon>Salamandridae</taxon>
        <taxon>Pleurodelinae</taxon>
        <taxon>Pleurodeles</taxon>
    </lineage>
</organism>
<proteinExistence type="predicted"/>
<feature type="compositionally biased region" description="Basic and acidic residues" evidence="1">
    <location>
        <begin position="48"/>
        <end position="60"/>
    </location>
</feature>
<sequence length="111" mass="12513">MQAQGHRDRGRVRRSLGELDDGPELKRKRAQCRKKSVSGGIKEEDGDAKERRGHERERRSPLGTGGYRESLLSEDRGGQSKQHSQKTQSFGIELESCSSVAVRHDNPEEKN</sequence>
<dbReference type="AlphaFoldDB" id="A0AAV7VBE4"/>
<feature type="compositionally biased region" description="Basic residues" evidence="1">
    <location>
        <begin position="26"/>
        <end position="36"/>
    </location>
</feature>
<evidence type="ECO:0000313" key="3">
    <source>
        <dbReference type="Proteomes" id="UP001066276"/>
    </source>
</evidence>
<protein>
    <submittedName>
        <fullName evidence="2">Uncharacterized protein</fullName>
    </submittedName>
</protein>
<gene>
    <name evidence="2" type="ORF">NDU88_002506</name>
</gene>
<reference evidence="2" key="1">
    <citation type="journal article" date="2022" name="bioRxiv">
        <title>Sequencing and chromosome-scale assembly of the giantPleurodeles waltlgenome.</title>
        <authorList>
            <person name="Brown T."/>
            <person name="Elewa A."/>
            <person name="Iarovenko S."/>
            <person name="Subramanian E."/>
            <person name="Araus A.J."/>
            <person name="Petzold A."/>
            <person name="Susuki M."/>
            <person name="Suzuki K.-i.T."/>
            <person name="Hayashi T."/>
            <person name="Toyoda A."/>
            <person name="Oliveira C."/>
            <person name="Osipova E."/>
            <person name="Leigh N.D."/>
            <person name="Simon A."/>
            <person name="Yun M.H."/>
        </authorList>
    </citation>
    <scope>NUCLEOTIDE SEQUENCE</scope>
    <source>
        <strain evidence="2">20211129_DDA</strain>
        <tissue evidence="2">Liver</tissue>
    </source>
</reference>
<name>A0AAV7VBE4_PLEWA</name>
<evidence type="ECO:0000256" key="1">
    <source>
        <dbReference type="SAM" id="MobiDB-lite"/>
    </source>
</evidence>